<dbReference type="EMBL" id="JAINUG010000175">
    <property type="protein sequence ID" value="KAJ8389993.1"/>
    <property type="molecule type" value="Genomic_DNA"/>
</dbReference>
<sequence length="88" mass="9297">MAAQQLFHLPQPAKPKNPGPNTKVFLGESCLESEGDADLNLPEQQPCRCRAPLIPGGSPLPGDISTLDRAHVVHRAPSCTPVQLPAAP</sequence>
<gene>
    <name evidence="2" type="ORF">AAFF_G00111540</name>
</gene>
<protein>
    <submittedName>
        <fullName evidence="2">Uncharacterized protein</fullName>
    </submittedName>
</protein>
<dbReference type="Proteomes" id="UP001221898">
    <property type="component" value="Unassembled WGS sequence"/>
</dbReference>
<evidence type="ECO:0000313" key="2">
    <source>
        <dbReference type="EMBL" id="KAJ8389993.1"/>
    </source>
</evidence>
<keyword evidence="3" id="KW-1185">Reference proteome</keyword>
<accession>A0AAD7RTD0</accession>
<organism evidence="2 3">
    <name type="scientific">Aldrovandia affinis</name>
    <dbReference type="NCBI Taxonomy" id="143900"/>
    <lineage>
        <taxon>Eukaryota</taxon>
        <taxon>Metazoa</taxon>
        <taxon>Chordata</taxon>
        <taxon>Craniata</taxon>
        <taxon>Vertebrata</taxon>
        <taxon>Euteleostomi</taxon>
        <taxon>Actinopterygii</taxon>
        <taxon>Neopterygii</taxon>
        <taxon>Teleostei</taxon>
        <taxon>Notacanthiformes</taxon>
        <taxon>Halosauridae</taxon>
        <taxon>Aldrovandia</taxon>
    </lineage>
</organism>
<feature type="region of interest" description="Disordered" evidence="1">
    <location>
        <begin position="1"/>
        <end position="21"/>
    </location>
</feature>
<evidence type="ECO:0000256" key="1">
    <source>
        <dbReference type="SAM" id="MobiDB-lite"/>
    </source>
</evidence>
<dbReference type="AlphaFoldDB" id="A0AAD7RTD0"/>
<name>A0AAD7RTD0_9TELE</name>
<evidence type="ECO:0000313" key="3">
    <source>
        <dbReference type="Proteomes" id="UP001221898"/>
    </source>
</evidence>
<reference evidence="2" key="1">
    <citation type="journal article" date="2023" name="Science">
        <title>Genome structures resolve the early diversification of teleost fishes.</title>
        <authorList>
            <person name="Parey E."/>
            <person name="Louis A."/>
            <person name="Montfort J."/>
            <person name="Bouchez O."/>
            <person name="Roques C."/>
            <person name="Iampietro C."/>
            <person name="Lluch J."/>
            <person name="Castinel A."/>
            <person name="Donnadieu C."/>
            <person name="Desvignes T."/>
            <person name="Floi Bucao C."/>
            <person name="Jouanno E."/>
            <person name="Wen M."/>
            <person name="Mejri S."/>
            <person name="Dirks R."/>
            <person name="Jansen H."/>
            <person name="Henkel C."/>
            <person name="Chen W.J."/>
            <person name="Zahm M."/>
            <person name="Cabau C."/>
            <person name="Klopp C."/>
            <person name="Thompson A.W."/>
            <person name="Robinson-Rechavi M."/>
            <person name="Braasch I."/>
            <person name="Lecointre G."/>
            <person name="Bobe J."/>
            <person name="Postlethwait J.H."/>
            <person name="Berthelot C."/>
            <person name="Roest Crollius H."/>
            <person name="Guiguen Y."/>
        </authorList>
    </citation>
    <scope>NUCLEOTIDE SEQUENCE</scope>
    <source>
        <strain evidence="2">NC1722</strain>
    </source>
</reference>
<proteinExistence type="predicted"/>
<comment type="caution">
    <text evidence="2">The sequence shown here is derived from an EMBL/GenBank/DDBJ whole genome shotgun (WGS) entry which is preliminary data.</text>
</comment>